<protein>
    <submittedName>
        <fullName evidence="1">Uncharacterized protein</fullName>
    </submittedName>
</protein>
<name>A0A3M7T847_BRAPC</name>
<evidence type="ECO:0000313" key="1">
    <source>
        <dbReference type="EMBL" id="RNA44057.1"/>
    </source>
</evidence>
<sequence>MDQIFTPVVVTTILVKPKGPAIFKRISFYRKISCIRFFVSVFLKSYQKIKEIFMTHLRISEWLIIYSSYLIKFSNESDSCSDDVYGHIDEVDGCADGAITYKLRLINKSDFIKSTS</sequence>
<comment type="caution">
    <text evidence="1">The sequence shown here is derived from an EMBL/GenBank/DDBJ whole genome shotgun (WGS) entry which is preliminary data.</text>
</comment>
<reference evidence="1 2" key="1">
    <citation type="journal article" date="2018" name="Sci. Rep.">
        <title>Genomic signatures of local adaptation to the degree of environmental predictability in rotifers.</title>
        <authorList>
            <person name="Franch-Gras L."/>
            <person name="Hahn C."/>
            <person name="Garcia-Roger E.M."/>
            <person name="Carmona M.J."/>
            <person name="Serra M."/>
            <person name="Gomez A."/>
        </authorList>
    </citation>
    <scope>NUCLEOTIDE SEQUENCE [LARGE SCALE GENOMIC DNA]</scope>
    <source>
        <strain evidence="1">HYR1</strain>
    </source>
</reference>
<proteinExistence type="predicted"/>
<keyword evidence="2" id="KW-1185">Reference proteome</keyword>
<evidence type="ECO:0000313" key="2">
    <source>
        <dbReference type="Proteomes" id="UP000276133"/>
    </source>
</evidence>
<dbReference type="Proteomes" id="UP000276133">
    <property type="component" value="Unassembled WGS sequence"/>
</dbReference>
<organism evidence="1 2">
    <name type="scientific">Brachionus plicatilis</name>
    <name type="common">Marine rotifer</name>
    <name type="synonym">Brachionus muelleri</name>
    <dbReference type="NCBI Taxonomy" id="10195"/>
    <lineage>
        <taxon>Eukaryota</taxon>
        <taxon>Metazoa</taxon>
        <taxon>Spiralia</taxon>
        <taxon>Gnathifera</taxon>
        <taxon>Rotifera</taxon>
        <taxon>Eurotatoria</taxon>
        <taxon>Monogononta</taxon>
        <taxon>Pseudotrocha</taxon>
        <taxon>Ploima</taxon>
        <taxon>Brachionidae</taxon>
        <taxon>Brachionus</taxon>
    </lineage>
</organism>
<dbReference type="AlphaFoldDB" id="A0A3M7T847"/>
<accession>A0A3M7T847</accession>
<gene>
    <name evidence="1" type="ORF">BpHYR1_047006</name>
</gene>
<dbReference type="EMBL" id="REGN01000160">
    <property type="protein sequence ID" value="RNA44057.1"/>
    <property type="molecule type" value="Genomic_DNA"/>
</dbReference>